<dbReference type="GO" id="GO:0005096">
    <property type="term" value="F:GTPase activator activity"/>
    <property type="evidence" value="ECO:0007669"/>
    <property type="project" value="TreeGrafter"/>
</dbReference>
<evidence type="ECO:0000256" key="2">
    <source>
        <dbReference type="ARBA" id="ARBA00022475"/>
    </source>
</evidence>
<accession>A0AAY4BLV8</accession>
<evidence type="ECO:0000313" key="9">
    <source>
        <dbReference type="Ensembl" id="ENSDCDP00010021934.1"/>
    </source>
</evidence>
<dbReference type="GeneTree" id="ENSGT00390000012429"/>
<dbReference type="GO" id="GO:0045121">
    <property type="term" value="C:membrane raft"/>
    <property type="evidence" value="ECO:0007669"/>
    <property type="project" value="TreeGrafter"/>
</dbReference>
<keyword evidence="4" id="KW-0472">Membrane</keyword>
<organism evidence="9 10">
    <name type="scientific">Denticeps clupeoides</name>
    <name type="common">denticle herring</name>
    <dbReference type="NCBI Taxonomy" id="299321"/>
    <lineage>
        <taxon>Eukaryota</taxon>
        <taxon>Metazoa</taxon>
        <taxon>Chordata</taxon>
        <taxon>Craniata</taxon>
        <taxon>Vertebrata</taxon>
        <taxon>Euteleostomi</taxon>
        <taxon>Actinopterygii</taxon>
        <taxon>Neopterygii</taxon>
        <taxon>Teleostei</taxon>
        <taxon>Clupei</taxon>
        <taxon>Clupeiformes</taxon>
        <taxon>Denticipitoidei</taxon>
        <taxon>Denticipitidae</taxon>
        <taxon>Denticeps</taxon>
    </lineage>
</organism>
<dbReference type="PANTHER" id="PTHR19226">
    <property type="entry name" value="THY-1 MEMBRANE GLYCOPROTEIN"/>
    <property type="match status" value="1"/>
</dbReference>
<reference evidence="9 10" key="1">
    <citation type="submission" date="2020-06" db="EMBL/GenBank/DDBJ databases">
        <authorList>
            <consortium name="Wellcome Sanger Institute Data Sharing"/>
        </authorList>
    </citation>
    <scope>NUCLEOTIDE SEQUENCE [LARGE SCALE GENOMIC DNA]</scope>
</reference>
<dbReference type="Proteomes" id="UP000694580">
    <property type="component" value="Chromosome 6"/>
</dbReference>
<dbReference type="Ensembl" id="ENSDCDT00010024422.1">
    <property type="protein sequence ID" value="ENSDCDP00010021934.1"/>
    <property type="gene ID" value="ENSDCDG00010011106.1"/>
</dbReference>
<keyword evidence="7" id="KW-0449">Lipoprotein</keyword>
<keyword evidence="3" id="KW-0732">Signal</keyword>
<evidence type="ECO:0000256" key="6">
    <source>
        <dbReference type="ARBA" id="ARBA00023180"/>
    </source>
</evidence>
<dbReference type="InterPro" id="IPR033292">
    <property type="entry name" value="THY1"/>
</dbReference>
<protein>
    <recommendedName>
        <fullName evidence="11">Thy-1 membrane glycoprotein</fullName>
    </recommendedName>
</protein>
<comment type="subcellular location">
    <subcellularLocation>
        <location evidence="1">Cell membrane</location>
    </subcellularLocation>
</comment>
<dbReference type="GO" id="GO:0005178">
    <property type="term" value="F:integrin binding"/>
    <property type="evidence" value="ECO:0007669"/>
    <property type="project" value="InterPro"/>
</dbReference>
<dbReference type="GO" id="GO:0051894">
    <property type="term" value="P:positive regulation of focal adhesion assembly"/>
    <property type="evidence" value="ECO:0007669"/>
    <property type="project" value="TreeGrafter"/>
</dbReference>
<keyword evidence="5" id="KW-1015">Disulfide bond</keyword>
<dbReference type="AlphaFoldDB" id="A0AAY4BLV8"/>
<proteinExistence type="predicted"/>
<evidence type="ECO:0000256" key="8">
    <source>
        <dbReference type="ARBA" id="ARBA00023319"/>
    </source>
</evidence>
<evidence type="ECO:0000313" key="10">
    <source>
        <dbReference type="Proteomes" id="UP000694580"/>
    </source>
</evidence>
<evidence type="ECO:0000256" key="7">
    <source>
        <dbReference type="ARBA" id="ARBA00023288"/>
    </source>
</evidence>
<evidence type="ECO:0000256" key="1">
    <source>
        <dbReference type="ARBA" id="ARBA00004236"/>
    </source>
</evidence>
<keyword evidence="8" id="KW-0393">Immunoglobulin domain</keyword>
<dbReference type="GO" id="GO:0043209">
    <property type="term" value="C:myelin sheath"/>
    <property type="evidence" value="ECO:0007669"/>
    <property type="project" value="TreeGrafter"/>
</dbReference>
<keyword evidence="6" id="KW-0325">Glycoprotein</keyword>
<dbReference type="GO" id="GO:0030334">
    <property type="term" value="P:regulation of cell migration"/>
    <property type="evidence" value="ECO:0007669"/>
    <property type="project" value="InterPro"/>
</dbReference>
<dbReference type="GO" id="GO:0005925">
    <property type="term" value="C:focal adhesion"/>
    <property type="evidence" value="ECO:0007669"/>
    <property type="project" value="TreeGrafter"/>
</dbReference>
<dbReference type="GO" id="GO:0007155">
    <property type="term" value="P:cell adhesion"/>
    <property type="evidence" value="ECO:0007669"/>
    <property type="project" value="InterPro"/>
</dbReference>
<reference evidence="9" key="3">
    <citation type="submission" date="2025-09" db="UniProtKB">
        <authorList>
            <consortium name="Ensembl"/>
        </authorList>
    </citation>
    <scope>IDENTIFICATION</scope>
</reference>
<reference evidence="9" key="2">
    <citation type="submission" date="2025-08" db="UniProtKB">
        <authorList>
            <consortium name="Ensembl"/>
        </authorList>
    </citation>
    <scope>IDENTIFICATION</scope>
</reference>
<dbReference type="GO" id="GO:0009897">
    <property type="term" value="C:external side of plasma membrane"/>
    <property type="evidence" value="ECO:0007669"/>
    <property type="project" value="TreeGrafter"/>
</dbReference>
<keyword evidence="10" id="KW-1185">Reference proteome</keyword>
<evidence type="ECO:0000256" key="5">
    <source>
        <dbReference type="ARBA" id="ARBA00023157"/>
    </source>
</evidence>
<dbReference type="PANTHER" id="PTHR19226:SF2">
    <property type="entry name" value="THY-1 MEMBRANE GLYCOPROTEIN"/>
    <property type="match status" value="1"/>
</dbReference>
<evidence type="ECO:0008006" key="11">
    <source>
        <dbReference type="Google" id="ProtNLM"/>
    </source>
</evidence>
<keyword evidence="2" id="KW-1003">Cell membrane</keyword>
<evidence type="ECO:0000256" key="3">
    <source>
        <dbReference type="ARBA" id="ARBA00022729"/>
    </source>
</evidence>
<sequence length="152" mass="17302">RKYLYSVLFTVSVSPLLSDKITVCQEEDNDLRVDCQLEPNPHPLRIEYEFSMSTGSKETIINTNVSGITADVQFRQNKAYAEQLDQYLIRLTVKDFTLSENTTFMCKISADVESVFVEHGKSNSYKIPSLLCRLQSEAYKPNSNEVGVLCKM</sequence>
<dbReference type="GO" id="GO:0030425">
    <property type="term" value="C:dendrite"/>
    <property type="evidence" value="ECO:0007669"/>
    <property type="project" value="TreeGrafter"/>
</dbReference>
<dbReference type="GO" id="GO:0007229">
    <property type="term" value="P:integrin-mediated signaling pathway"/>
    <property type="evidence" value="ECO:0007669"/>
    <property type="project" value="TreeGrafter"/>
</dbReference>
<evidence type="ECO:0000256" key="4">
    <source>
        <dbReference type="ARBA" id="ARBA00023136"/>
    </source>
</evidence>
<name>A0AAY4BLV8_9TELE</name>